<protein>
    <submittedName>
        <fullName evidence="2">Cache domain-containing membrane protein</fullName>
    </submittedName>
</protein>
<feature type="transmembrane region" description="Helical" evidence="1">
    <location>
        <begin position="242"/>
        <end position="265"/>
    </location>
</feature>
<evidence type="ECO:0000256" key="1">
    <source>
        <dbReference type="SAM" id="Phobius"/>
    </source>
</evidence>
<dbReference type="EMBL" id="CP017111">
    <property type="protein sequence ID" value="AOO65970.1"/>
    <property type="molecule type" value="Genomic_DNA"/>
</dbReference>
<dbReference type="AlphaFoldDB" id="A0A1D7TLX4"/>
<evidence type="ECO:0000313" key="2">
    <source>
        <dbReference type="EMBL" id="AOO65970.1"/>
    </source>
</evidence>
<gene>
    <name evidence="2" type="ORF">SHALO_2209</name>
</gene>
<proteinExistence type="predicted"/>
<dbReference type="Gene3D" id="3.30.450.20">
    <property type="entry name" value="PAS domain"/>
    <property type="match status" value="1"/>
</dbReference>
<accession>A0A1D7TLX4</accession>
<keyword evidence="1" id="KW-1133">Transmembrane helix</keyword>
<dbReference type="InterPro" id="IPR029151">
    <property type="entry name" value="Sensor-like_sf"/>
</dbReference>
<dbReference type="CDD" id="cd18773">
    <property type="entry name" value="PDC1_HK_sensor"/>
    <property type="match status" value="1"/>
</dbReference>
<reference evidence="3" key="1">
    <citation type="submission" date="2016-08" db="EMBL/GenBank/DDBJ databases">
        <title>Complete genome sequence of the organohalide-respiring Epsilonproteobacterium Sulfurospirillum halorespirans.</title>
        <authorList>
            <person name="Goris T."/>
            <person name="Zimmermann J."/>
            <person name="Schenz B."/>
            <person name="Lemos M."/>
            <person name="Hackermueller J."/>
            <person name="Diekert G."/>
        </authorList>
    </citation>
    <scope>NUCLEOTIDE SEQUENCE [LARGE SCALE GENOMIC DNA]</scope>
    <source>
        <strain>DSM 13726</strain>
        <strain evidence="3">PCE-M2</strain>
    </source>
</reference>
<dbReference type="PATRIC" id="fig|1193502.14.peg.2237"/>
<dbReference type="STRING" id="1193502.SHALO_2209"/>
<name>A0A1D7TLX4_9BACT</name>
<dbReference type="RefSeq" id="WP_025345550.1">
    <property type="nucleotide sequence ID" value="NZ_CP017111.1"/>
</dbReference>
<sequence length="301" mass="34040">MVIREIQQFSEVRTRARAYLCYLFTRNIPNRMPEPNLDVISASLDKIVHEVEEFEALYLLDNKGDQVINNITDDPHRKGGLGQNRSGKSYYYRAVREKRCVLSDPYPSTLTNDLTVTASYPIYDEQGILKFIACIDVSLEHILKIAHPSSLQSVFGKSSQVIYTVFSLCLLAIALLLLFNGMRSLFMHGFEFNLLDIKAMFESTILVTLSLAIFDLVKTIFEEEVLGRNEKDEGGGMHKTMVRFLGSIIIALAIEALMLVFKFAIIDAAHILYAVYLLGGVTFLLFGLAFYLKSIPQKRDS</sequence>
<dbReference type="SUPFAM" id="SSF103190">
    <property type="entry name" value="Sensory domain-like"/>
    <property type="match status" value="1"/>
</dbReference>
<feature type="transmembrane region" description="Helical" evidence="1">
    <location>
        <begin position="161"/>
        <end position="179"/>
    </location>
</feature>
<dbReference type="Proteomes" id="UP000094609">
    <property type="component" value="Chromosome"/>
</dbReference>
<keyword evidence="3" id="KW-1185">Reference proteome</keyword>
<keyword evidence="1" id="KW-0812">Transmembrane</keyword>
<organism evidence="2 3">
    <name type="scientific">Sulfurospirillum halorespirans DSM 13726</name>
    <dbReference type="NCBI Taxonomy" id="1193502"/>
    <lineage>
        <taxon>Bacteria</taxon>
        <taxon>Pseudomonadati</taxon>
        <taxon>Campylobacterota</taxon>
        <taxon>Epsilonproteobacteria</taxon>
        <taxon>Campylobacterales</taxon>
        <taxon>Sulfurospirillaceae</taxon>
        <taxon>Sulfurospirillum</taxon>
    </lineage>
</organism>
<feature type="transmembrane region" description="Helical" evidence="1">
    <location>
        <begin position="199"/>
        <end position="221"/>
    </location>
</feature>
<keyword evidence="1" id="KW-0472">Membrane</keyword>
<dbReference type="KEGG" id="shal:SHALO_2209"/>
<evidence type="ECO:0000313" key="3">
    <source>
        <dbReference type="Proteomes" id="UP000094609"/>
    </source>
</evidence>
<feature type="transmembrane region" description="Helical" evidence="1">
    <location>
        <begin position="271"/>
        <end position="292"/>
    </location>
</feature>